<protein>
    <submittedName>
        <fullName evidence="6">Uncharacterized protein</fullName>
    </submittedName>
</protein>
<feature type="compositionally biased region" description="Low complexity" evidence="3">
    <location>
        <begin position="1423"/>
        <end position="1463"/>
    </location>
</feature>
<dbReference type="SUPFAM" id="SSF48371">
    <property type="entry name" value="ARM repeat"/>
    <property type="match status" value="1"/>
</dbReference>
<feature type="domain" description="PP4R3 EVH1-like" evidence="5">
    <location>
        <begin position="307"/>
        <end position="404"/>
    </location>
</feature>
<dbReference type="InterPro" id="IPR011993">
    <property type="entry name" value="PH-like_dom_sf"/>
</dbReference>
<dbReference type="PhylomeDB" id="A0A0D2WMT3"/>
<dbReference type="PANTHER" id="PTHR23318">
    <property type="entry name" value="ATP SYNTHASE GAMMA-RELATED"/>
    <property type="match status" value="1"/>
</dbReference>
<feature type="domain" description="Serine/threonine-protein phosphatase 4 regulatory subunit 3-like central" evidence="4">
    <location>
        <begin position="976"/>
        <end position="1116"/>
    </location>
</feature>
<dbReference type="Pfam" id="PF22972">
    <property type="entry name" value="EVH1_PP4R3"/>
    <property type="match status" value="1"/>
</dbReference>
<feature type="domain" description="Serine/threonine-protein phosphatase 4 regulatory subunit 3-like central" evidence="4">
    <location>
        <begin position="493"/>
        <end position="801"/>
    </location>
</feature>
<feature type="region of interest" description="Disordered" evidence="3">
    <location>
        <begin position="1343"/>
        <end position="1373"/>
    </location>
</feature>
<dbReference type="PANTHER" id="PTHR23318:SF0">
    <property type="entry name" value="SERINE_THREONINE-PROTEIN PHOSPHATASE 4 REGULATORY SUBUNIT 3"/>
    <property type="match status" value="1"/>
</dbReference>
<feature type="compositionally biased region" description="Polar residues" evidence="3">
    <location>
        <begin position="1119"/>
        <end position="1133"/>
    </location>
</feature>
<gene>
    <name evidence="6" type="ORF">CAOG_002666</name>
</gene>
<dbReference type="Pfam" id="PF04802">
    <property type="entry name" value="PP4R3"/>
    <property type="match status" value="2"/>
</dbReference>
<evidence type="ECO:0000256" key="1">
    <source>
        <dbReference type="ARBA" id="ARBA00004123"/>
    </source>
</evidence>
<dbReference type="Gene3D" id="1.25.10.10">
    <property type="entry name" value="Leucine-rich Repeat Variant"/>
    <property type="match status" value="1"/>
</dbReference>
<dbReference type="OrthoDB" id="27483at2759"/>
<feature type="compositionally biased region" description="Low complexity" evidence="3">
    <location>
        <begin position="1362"/>
        <end position="1373"/>
    </location>
</feature>
<feature type="compositionally biased region" description="Basic and acidic residues" evidence="3">
    <location>
        <begin position="1278"/>
        <end position="1290"/>
    </location>
</feature>
<feature type="region of interest" description="Disordered" evidence="3">
    <location>
        <begin position="1392"/>
        <end position="1481"/>
    </location>
</feature>
<feature type="compositionally biased region" description="Basic and acidic residues" evidence="3">
    <location>
        <begin position="206"/>
        <end position="217"/>
    </location>
</feature>
<feature type="region of interest" description="Disordered" evidence="3">
    <location>
        <begin position="1199"/>
        <end position="1236"/>
    </location>
</feature>
<dbReference type="STRING" id="595528.A0A0D2WMT3"/>
<feature type="compositionally biased region" description="Polar residues" evidence="3">
    <location>
        <begin position="419"/>
        <end position="429"/>
    </location>
</feature>
<feature type="compositionally biased region" description="Low complexity" evidence="3">
    <location>
        <begin position="1223"/>
        <end position="1236"/>
    </location>
</feature>
<dbReference type="InParanoid" id="A0A0D2WMT3"/>
<feature type="compositionally biased region" description="Low complexity" evidence="3">
    <location>
        <begin position="62"/>
        <end position="74"/>
    </location>
</feature>
<feature type="compositionally biased region" description="Polar residues" evidence="3">
    <location>
        <begin position="1406"/>
        <end position="1417"/>
    </location>
</feature>
<name>A0A0D2WMT3_CAPO3</name>
<dbReference type="InterPro" id="IPR051137">
    <property type="entry name" value="PP4R3-like"/>
</dbReference>
<feature type="region of interest" description="Disordered" evidence="3">
    <location>
        <begin position="1119"/>
        <end position="1174"/>
    </location>
</feature>
<dbReference type="PROSITE" id="PS00018">
    <property type="entry name" value="EF_HAND_1"/>
    <property type="match status" value="1"/>
</dbReference>
<feature type="region of interest" description="Disordered" evidence="3">
    <location>
        <begin position="876"/>
        <end position="920"/>
    </location>
</feature>
<feature type="compositionally biased region" description="Low complexity" evidence="3">
    <location>
        <begin position="885"/>
        <end position="920"/>
    </location>
</feature>
<feature type="region of interest" description="Disordered" evidence="3">
    <location>
        <begin position="405"/>
        <end position="439"/>
    </location>
</feature>
<organism evidence="6 7">
    <name type="scientific">Capsaspora owczarzaki (strain ATCC 30864)</name>
    <dbReference type="NCBI Taxonomy" id="595528"/>
    <lineage>
        <taxon>Eukaryota</taxon>
        <taxon>Filasterea</taxon>
        <taxon>Capsaspora</taxon>
    </lineage>
</organism>
<dbReference type="InterPro" id="IPR018247">
    <property type="entry name" value="EF_Hand_1_Ca_BS"/>
</dbReference>
<evidence type="ECO:0000313" key="6">
    <source>
        <dbReference type="EMBL" id="KJE91538.1"/>
    </source>
</evidence>
<evidence type="ECO:0000256" key="3">
    <source>
        <dbReference type="SAM" id="MobiDB-lite"/>
    </source>
</evidence>
<dbReference type="GO" id="GO:0006974">
    <property type="term" value="P:DNA damage response"/>
    <property type="evidence" value="ECO:0007669"/>
    <property type="project" value="TreeGrafter"/>
</dbReference>
<comment type="subcellular location">
    <subcellularLocation>
        <location evidence="1">Nucleus</location>
    </subcellularLocation>
</comment>
<dbReference type="GO" id="GO:0030289">
    <property type="term" value="C:protein phosphatase 4 complex"/>
    <property type="evidence" value="ECO:0007669"/>
    <property type="project" value="TreeGrafter"/>
</dbReference>
<dbReference type="GO" id="GO:0005654">
    <property type="term" value="C:nucleoplasm"/>
    <property type="evidence" value="ECO:0007669"/>
    <property type="project" value="TreeGrafter"/>
</dbReference>
<dbReference type="eggNOG" id="KOG2175">
    <property type="taxonomic scope" value="Eukaryota"/>
</dbReference>
<dbReference type="InterPro" id="IPR006887">
    <property type="entry name" value="P4R3-like_central_dom"/>
</dbReference>
<accession>A0A0D2WMT3</accession>
<feature type="region of interest" description="Disordered" evidence="3">
    <location>
        <begin position="1253"/>
        <end position="1322"/>
    </location>
</feature>
<feature type="compositionally biased region" description="Low complexity" evidence="3">
    <location>
        <begin position="129"/>
        <end position="161"/>
    </location>
</feature>
<feature type="region of interest" description="Disordered" evidence="3">
    <location>
        <begin position="35"/>
        <end position="306"/>
    </location>
</feature>
<evidence type="ECO:0000259" key="4">
    <source>
        <dbReference type="Pfam" id="PF04802"/>
    </source>
</evidence>
<reference evidence="7" key="1">
    <citation type="submission" date="2011-02" db="EMBL/GenBank/DDBJ databases">
        <title>The Genome Sequence of Capsaspora owczarzaki ATCC 30864.</title>
        <authorList>
            <person name="Russ C."/>
            <person name="Cuomo C."/>
            <person name="Burger G."/>
            <person name="Gray M.W."/>
            <person name="Holland P.W.H."/>
            <person name="King N."/>
            <person name="Lang F.B.F."/>
            <person name="Roger A.J."/>
            <person name="Ruiz-Trillo I."/>
            <person name="Young S.K."/>
            <person name="Zeng Q."/>
            <person name="Gargeya S."/>
            <person name="Alvarado L."/>
            <person name="Berlin A."/>
            <person name="Chapman S.B."/>
            <person name="Chen Z."/>
            <person name="Freedman E."/>
            <person name="Gellesch M."/>
            <person name="Goldberg J."/>
            <person name="Griggs A."/>
            <person name="Gujja S."/>
            <person name="Heilman E."/>
            <person name="Heiman D."/>
            <person name="Howarth C."/>
            <person name="Mehta T."/>
            <person name="Neiman D."/>
            <person name="Pearson M."/>
            <person name="Roberts A."/>
            <person name="Saif S."/>
            <person name="Shea T."/>
            <person name="Shenoy N."/>
            <person name="Sisk P."/>
            <person name="Stolte C."/>
            <person name="Sykes S."/>
            <person name="White J."/>
            <person name="Yandava C."/>
            <person name="Haas B."/>
            <person name="Nusbaum C."/>
            <person name="Birren B."/>
        </authorList>
    </citation>
    <scope>NUCLEOTIDE SEQUENCE</scope>
    <source>
        <strain evidence="7">ATCC 30864</strain>
    </source>
</reference>
<dbReference type="EMBL" id="KE346362">
    <property type="protein sequence ID" value="KJE91538.1"/>
    <property type="molecule type" value="Genomic_DNA"/>
</dbReference>
<sequence length="1481" mass="160761">MPTPGCKYLCRSGPTTSMDRVGLALLGWLALRDGQRRRARRASNLGRAEMDAETPVDDEQGRSSSPSSTRLRSTAPRHDDRPVVSEPAADPYDMFSSDPASDTPVAAPQPHPQPIPRTTDERATGTLHSSSSSAAAEAAPPTSPRSSSSSASGASSDPSLSRMLHESNPEQLDTLEPAASRTSPISVGISFDGGHRSSDASPSSNRRSEFARRRNYDDFISNGVDPADRRHAPARHANNDDDDNNMNNHHDGDEDDSSNHSNNNNNDDDDDDHPALRTSATDQAETESGAETDAQAAGSSDAERSTRTRVKVYTLSDDSVWVDQGTGHVTCERQEANLWDIIVRSENPEQSELLRSRVTTEDIYRRQQQTLIVWNDSADNQNLALSFQERSGCWDMWNQLSWLQGLDPNRDPTDDDAQDASTRAATNGNRNHDEDGDLGISTLRQNGDTVFMQDHSDEADTFEDVENAHAFAFPTIALDNLAEVVLFLSRPQPIVKRDLIVTTILNTPALAKLVDLFKQCEDLEMTESLHQLHLVFKYLIQLNDNNLFEVLFSEPHVMHVIGALEYEPDMVERPRHRDYLNTTSVFKQIIPITKPGIVAKIHQSFRVQYIRDFALPRQLDDPTANSLNSFVFFTNTDIASALHNDEEFMAELFRLLKEPELTDTERKDLVQFLEEFCNLSRSLQVHERPQAFQSLVDKGILQVVMTSLQHADPSIRKCASEILGYITLVDPDLIRRYIVAERWPAQSGRAPLTMAQRRAQLPQASQLLKLLAERVLQDDDIGIVGQLTEVLRSLCESTLQSEHMVAFFADCVPVLTQAIMSAIPNATAILAQLIATVNAGNAATAGQHVATPLLRNDSISSVATISLGAGMDNNSTDGIPELVRSSNSSSATSQDASSAAGAASPMRGGSTPRVVSGSGSVTPVPLEATQPVIASLPTTQPASLESLAPASPVSIAALSIPSDIPLFDVDSVHPVTSVAFNHILELFISCLQQTSVCRQLYPSLQQDDFLAHVALLLYCKQKFVALAALRLLKNVFVCRRDENILQYLASNGLFFPLVDMLVRNGDRYNLMNSALIDFFNLIKLANVRFLLSHIVQHYESHLANIHYVPTFREMIELFRSSNSPPAPQEQTPLRSRFREADDQDAWFDEDQDDFVKQSPPARGTSPTNDDDKDDFLDRREFHARHQRRSSSSAIELISNYRADDEDEEDEEDGFVRLKLPAASPGTTKTGSSPGGTPIVGALRLAFSVGAGSGLSNPSNAPPLSPPIKSGGISIATSLDHRPPALHEPEGHSSPANAATSSGGANVLVPEHDNRHNHHGTTSSNAVDLDAALVHLPHGRSLSPPITRFGAGASPPPSAVRFSHSPGNSPPLGLLPEPHIPIAVKRSFHALTADDHLSPPSGALASPHSSSHQPSETSPGRGRPAPTATSPPAGAPAASSTTSPSSTSSPSATSSTSAAVASTPEESFSASTKRPRLDTTAV</sequence>
<dbReference type="InterPro" id="IPR016024">
    <property type="entry name" value="ARM-type_fold"/>
</dbReference>
<feature type="compositionally biased region" description="Acidic residues" evidence="3">
    <location>
        <begin position="1203"/>
        <end position="1212"/>
    </location>
</feature>
<dbReference type="FunCoup" id="A0A0D2WMT3">
    <property type="interactions" value="544"/>
</dbReference>
<dbReference type="Gene3D" id="2.30.29.30">
    <property type="entry name" value="Pleckstrin-homology domain (PH domain)/Phosphotyrosine-binding domain (PTB)"/>
    <property type="match status" value="1"/>
</dbReference>
<dbReference type="Proteomes" id="UP000008743">
    <property type="component" value="Unassembled WGS sequence"/>
</dbReference>
<keyword evidence="7" id="KW-1185">Reference proteome</keyword>
<dbReference type="GO" id="GO:0072542">
    <property type="term" value="F:protein phosphatase activator activity"/>
    <property type="evidence" value="ECO:0007669"/>
    <property type="project" value="TreeGrafter"/>
</dbReference>
<evidence type="ECO:0000256" key="2">
    <source>
        <dbReference type="ARBA" id="ARBA00023242"/>
    </source>
</evidence>
<evidence type="ECO:0000313" key="7">
    <source>
        <dbReference type="Proteomes" id="UP000008743"/>
    </source>
</evidence>
<keyword evidence="2" id="KW-0539">Nucleus</keyword>
<proteinExistence type="predicted"/>
<dbReference type="InterPro" id="IPR011989">
    <property type="entry name" value="ARM-like"/>
</dbReference>
<dbReference type="InterPro" id="IPR055236">
    <property type="entry name" value="EVH1_PP4R3"/>
</dbReference>
<evidence type="ECO:0000259" key="5">
    <source>
        <dbReference type="Pfam" id="PF22972"/>
    </source>
</evidence>
<feature type="compositionally biased region" description="Acidic residues" evidence="3">
    <location>
        <begin position="1141"/>
        <end position="1152"/>
    </location>
</feature>
<feature type="compositionally biased region" description="Polar residues" evidence="3">
    <location>
        <begin position="1293"/>
        <end position="1303"/>
    </location>
</feature>